<dbReference type="PROSITE" id="PS51034">
    <property type="entry name" value="ZP_2"/>
    <property type="match status" value="1"/>
</dbReference>
<keyword evidence="5" id="KW-1185">Reference proteome</keyword>
<dbReference type="WBParaSite" id="OFLC_0001163601-mRNA-1">
    <property type="protein sequence ID" value="OFLC_0001163601-mRNA-1"/>
    <property type="gene ID" value="OFLC_0001163601"/>
</dbReference>
<dbReference type="GO" id="GO:0042302">
    <property type="term" value="F:structural constituent of cuticle"/>
    <property type="evidence" value="ECO:0007669"/>
    <property type="project" value="UniProtKB-KW"/>
</dbReference>
<dbReference type="Pfam" id="PF25057">
    <property type="entry name" value="CUT_N"/>
    <property type="match status" value="1"/>
</dbReference>
<evidence type="ECO:0000256" key="1">
    <source>
        <dbReference type="ARBA" id="ARBA00022460"/>
    </source>
</evidence>
<dbReference type="InterPro" id="IPR051962">
    <property type="entry name" value="Cuticlin"/>
</dbReference>
<dbReference type="STRING" id="387005.A0A183HVX4"/>
<evidence type="ECO:0000313" key="4">
    <source>
        <dbReference type="EMBL" id="VDO77977.1"/>
    </source>
</evidence>
<reference evidence="6" key="1">
    <citation type="submission" date="2016-06" db="UniProtKB">
        <authorList>
            <consortium name="WormBaseParasite"/>
        </authorList>
    </citation>
    <scope>IDENTIFICATION</scope>
</reference>
<keyword evidence="1" id="KW-0193">Cuticle</keyword>
<gene>
    <name evidence="4" type="ORF">OFLC_LOCUS11629</name>
</gene>
<evidence type="ECO:0000259" key="3">
    <source>
        <dbReference type="PROSITE" id="PS51034"/>
    </source>
</evidence>
<accession>A0A183HVX4</accession>
<dbReference type="PANTHER" id="PTHR22907">
    <property type="entry name" value="GH04558P"/>
    <property type="match status" value="1"/>
</dbReference>
<dbReference type="AlphaFoldDB" id="A0A183HVX4"/>
<dbReference type="Proteomes" id="UP000267606">
    <property type="component" value="Unassembled WGS sequence"/>
</dbReference>
<dbReference type="EMBL" id="UZAJ01017044">
    <property type="protein sequence ID" value="VDO77977.1"/>
    <property type="molecule type" value="Genomic_DNA"/>
</dbReference>
<organism evidence="6">
    <name type="scientific">Onchocerca flexuosa</name>
    <dbReference type="NCBI Taxonomy" id="387005"/>
    <lineage>
        <taxon>Eukaryota</taxon>
        <taxon>Metazoa</taxon>
        <taxon>Ecdysozoa</taxon>
        <taxon>Nematoda</taxon>
        <taxon>Chromadorea</taxon>
        <taxon>Rhabditida</taxon>
        <taxon>Spirurina</taxon>
        <taxon>Spiruromorpha</taxon>
        <taxon>Filarioidea</taxon>
        <taxon>Onchocercidae</taxon>
        <taxon>Onchocerca</taxon>
    </lineage>
</organism>
<dbReference type="InterPro" id="IPR056953">
    <property type="entry name" value="CUT_N"/>
</dbReference>
<dbReference type="PANTHER" id="PTHR22907:SF54">
    <property type="entry name" value="GH04558P"/>
    <property type="match status" value="1"/>
</dbReference>
<evidence type="ECO:0000313" key="6">
    <source>
        <dbReference type="WBParaSite" id="OFLC_0001163601-mRNA-1"/>
    </source>
</evidence>
<evidence type="ECO:0000256" key="2">
    <source>
        <dbReference type="ARBA" id="ARBA00022729"/>
    </source>
</evidence>
<feature type="domain" description="ZP" evidence="3">
    <location>
        <begin position="39"/>
        <end position="116"/>
    </location>
</feature>
<evidence type="ECO:0000313" key="5">
    <source>
        <dbReference type="Proteomes" id="UP000267606"/>
    </source>
</evidence>
<proteinExistence type="predicted"/>
<reference evidence="4 5" key="2">
    <citation type="submission" date="2018-11" db="EMBL/GenBank/DDBJ databases">
        <authorList>
            <consortium name="Pathogen Informatics"/>
        </authorList>
    </citation>
    <scope>NUCLEOTIDE SEQUENCE [LARGE SCALE GENOMIC DNA]</scope>
</reference>
<sequence>MDFSADRKMNPCFLIRICRDSAANIKVIENGVVGEPIVECTVNGIAIDVITLHSFSGRLYVQDESDNPNCVRLYYGRNQQSDILKKTLNDDETLRFSLKFGECNMRRQRMVLFDHF</sequence>
<dbReference type="InterPro" id="IPR001507">
    <property type="entry name" value="ZP_dom"/>
</dbReference>
<keyword evidence="2" id="KW-0732">Signal</keyword>
<protein>
    <submittedName>
        <fullName evidence="6">ZP domain-containing protein</fullName>
    </submittedName>
</protein>
<name>A0A183HVX4_9BILA</name>